<keyword evidence="2" id="KW-1185">Reference proteome</keyword>
<reference evidence="1 2" key="1">
    <citation type="submission" date="2019-01" db="EMBL/GenBank/DDBJ databases">
        <title>A draft genome assembly of the solar-powered sea slug Elysia chlorotica.</title>
        <authorList>
            <person name="Cai H."/>
            <person name="Li Q."/>
            <person name="Fang X."/>
            <person name="Li J."/>
            <person name="Curtis N.E."/>
            <person name="Altenburger A."/>
            <person name="Shibata T."/>
            <person name="Feng M."/>
            <person name="Maeda T."/>
            <person name="Schwartz J.A."/>
            <person name="Shigenobu S."/>
            <person name="Lundholm N."/>
            <person name="Nishiyama T."/>
            <person name="Yang H."/>
            <person name="Hasebe M."/>
            <person name="Li S."/>
            <person name="Pierce S.K."/>
            <person name="Wang J."/>
        </authorList>
    </citation>
    <scope>NUCLEOTIDE SEQUENCE [LARGE SCALE GENOMIC DNA]</scope>
    <source>
        <strain evidence="1">EC2010</strain>
        <tissue evidence="1">Whole organism of an adult</tissue>
    </source>
</reference>
<dbReference type="AlphaFoldDB" id="A0A3S0ZX44"/>
<proteinExistence type="predicted"/>
<feature type="non-terminal residue" evidence="1">
    <location>
        <position position="194"/>
    </location>
</feature>
<evidence type="ECO:0000313" key="2">
    <source>
        <dbReference type="Proteomes" id="UP000271974"/>
    </source>
</evidence>
<evidence type="ECO:0000313" key="1">
    <source>
        <dbReference type="EMBL" id="RUS85231.1"/>
    </source>
</evidence>
<dbReference type="EMBL" id="RQTK01000177">
    <property type="protein sequence ID" value="RUS85231.1"/>
    <property type="molecule type" value="Genomic_DNA"/>
</dbReference>
<comment type="caution">
    <text evidence="1">The sequence shown here is derived from an EMBL/GenBank/DDBJ whole genome shotgun (WGS) entry which is preliminary data.</text>
</comment>
<protein>
    <submittedName>
        <fullName evidence="1">Uncharacterized protein</fullName>
    </submittedName>
</protein>
<dbReference type="Proteomes" id="UP000271974">
    <property type="component" value="Unassembled WGS sequence"/>
</dbReference>
<name>A0A3S0ZX44_ELYCH</name>
<organism evidence="1 2">
    <name type="scientific">Elysia chlorotica</name>
    <name type="common">Eastern emerald elysia</name>
    <name type="synonym">Sea slug</name>
    <dbReference type="NCBI Taxonomy" id="188477"/>
    <lineage>
        <taxon>Eukaryota</taxon>
        <taxon>Metazoa</taxon>
        <taxon>Spiralia</taxon>
        <taxon>Lophotrochozoa</taxon>
        <taxon>Mollusca</taxon>
        <taxon>Gastropoda</taxon>
        <taxon>Heterobranchia</taxon>
        <taxon>Euthyneura</taxon>
        <taxon>Panpulmonata</taxon>
        <taxon>Sacoglossa</taxon>
        <taxon>Placobranchoidea</taxon>
        <taxon>Plakobranchidae</taxon>
        <taxon>Elysia</taxon>
    </lineage>
</organism>
<accession>A0A3S0ZX44</accession>
<gene>
    <name evidence="1" type="ORF">EGW08_006992</name>
</gene>
<sequence length="194" mass="20748">MAMGLQRLVARVGLHLTQFTGLALRRAVCVVRRCGRFEGRGSDLGPGSVGHLALSVSIKVCLYTIKTILFPTVRLTCAAVGEAAGTHAPTVDQPPVLVIVCVRVVFGGYDGHPAASLELDPAVMVVALARVAVSVVGFKRGRVGCLCGDMSLSVLTVRRLVIWRCGHVFHPERVTTLLFLLQSRSQSPQRPVSP</sequence>